<comment type="subcellular location">
    <subcellularLocation>
        <location evidence="1">Membrane</location>
        <topology evidence="1">Multi-pass membrane protein</topology>
    </subcellularLocation>
</comment>
<sequence>MVESNNESTPKKGVAQGFGGLIKFLPTGTVFLFQFLNPAVTNYGKCSTANKCLEAILICFCGLSCFFSCFTDSYKKDGKIYHGIVTKNGLWLSSPPSESLDDLKAAKYRLKVSDLVHAFFSLVVFAALSLLDSNTVRCLYPRLESTGSQKTLIGVLPPVLGVVSGAMCTMFPSDRHGIGYTPSSTTGSSEKTSNNSISFESTDLQKTLIEVLPPVIGVVSGAMFMVFLMIAMELDILQVLEANPIRIVISSSL</sequence>
<dbReference type="GO" id="GO:0010256">
    <property type="term" value="P:endomembrane system organization"/>
    <property type="evidence" value="ECO:0007669"/>
    <property type="project" value="TreeGrafter"/>
</dbReference>
<evidence type="ECO:0000256" key="2">
    <source>
        <dbReference type="ARBA" id="ARBA00008707"/>
    </source>
</evidence>
<evidence type="ECO:0008006" key="9">
    <source>
        <dbReference type="Google" id="ProtNLM"/>
    </source>
</evidence>
<dbReference type="InterPro" id="IPR007770">
    <property type="entry name" value="DMP"/>
</dbReference>
<evidence type="ECO:0000256" key="3">
    <source>
        <dbReference type="ARBA" id="ARBA00022692"/>
    </source>
</evidence>
<comment type="caution">
    <text evidence="7">The sequence shown here is derived from an EMBL/GenBank/DDBJ whole genome shotgun (WGS) entry which is preliminary data.</text>
</comment>
<feature type="transmembrane region" description="Helical" evidence="6">
    <location>
        <begin position="152"/>
        <end position="172"/>
    </location>
</feature>
<keyword evidence="5 6" id="KW-0472">Membrane</keyword>
<feature type="transmembrane region" description="Helical" evidence="6">
    <location>
        <begin position="52"/>
        <end position="70"/>
    </location>
</feature>
<reference evidence="7" key="1">
    <citation type="journal article" date="2021" name="Front. Plant Sci.">
        <title>Chromosome-Scale Genome Assembly for Chinese Sour Jujube and Insights Into Its Genome Evolution and Domestication Signature.</title>
        <authorList>
            <person name="Shen L.-Y."/>
            <person name="Luo H."/>
            <person name="Wang X.-L."/>
            <person name="Wang X.-M."/>
            <person name="Qiu X.-J."/>
            <person name="Liu H."/>
            <person name="Zhou S.-S."/>
            <person name="Jia K.-H."/>
            <person name="Nie S."/>
            <person name="Bao Y.-T."/>
            <person name="Zhang R.-G."/>
            <person name="Yun Q.-Z."/>
            <person name="Chai Y.-H."/>
            <person name="Lu J.-Y."/>
            <person name="Li Y."/>
            <person name="Zhao S.-W."/>
            <person name="Mao J.-F."/>
            <person name="Jia S.-G."/>
            <person name="Mao Y.-M."/>
        </authorList>
    </citation>
    <scope>NUCLEOTIDE SEQUENCE</scope>
    <source>
        <strain evidence="7">AT0</strain>
        <tissue evidence="7">Leaf</tissue>
    </source>
</reference>
<feature type="transmembrane region" description="Helical" evidence="6">
    <location>
        <begin position="211"/>
        <end position="231"/>
    </location>
</feature>
<organism evidence="7 8">
    <name type="scientific">Ziziphus jujuba var. spinosa</name>
    <dbReference type="NCBI Taxonomy" id="714518"/>
    <lineage>
        <taxon>Eukaryota</taxon>
        <taxon>Viridiplantae</taxon>
        <taxon>Streptophyta</taxon>
        <taxon>Embryophyta</taxon>
        <taxon>Tracheophyta</taxon>
        <taxon>Spermatophyta</taxon>
        <taxon>Magnoliopsida</taxon>
        <taxon>eudicotyledons</taxon>
        <taxon>Gunneridae</taxon>
        <taxon>Pentapetalae</taxon>
        <taxon>rosids</taxon>
        <taxon>fabids</taxon>
        <taxon>Rosales</taxon>
        <taxon>Rhamnaceae</taxon>
        <taxon>Paliureae</taxon>
        <taxon>Ziziphus</taxon>
    </lineage>
</organism>
<gene>
    <name evidence="7" type="ORF">FEM48_Zijuj07G0138000</name>
</gene>
<feature type="transmembrane region" description="Helical" evidence="6">
    <location>
        <begin position="115"/>
        <end position="131"/>
    </location>
</feature>
<feature type="transmembrane region" description="Helical" evidence="6">
    <location>
        <begin position="20"/>
        <end position="40"/>
    </location>
</feature>
<dbReference type="Pfam" id="PF05078">
    <property type="entry name" value="DUF679"/>
    <property type="match status" value="1"/>
</dbReference>
<evidence type="ECO:0000256" key="1">
    <source>
        <dbReference type="ARBA" id="ARBA00004141"/>
    </source>
</evidence>
<evidence type="ECO:0000256" key="4">
    <source>
        <dbReference type="ARBA" id="ARBA00022989"/>
    </source>
</evidence>
<accession>A0A978V501</accession>
<keyword evidence="3 6" id="KW-0812">Transmembrane</keyword>
<evidence type="ECO:0000256" key="6">
    <source>
        <dbReference type="SAM" id="Phobius"/>
    </source>
</evidence>
<evidence type="ECO:0000313" key="8">
    <source>
        <dbReference type="Proteomes" id="UP000813462"/>
    </source>
</evidence>
<dbReference type="Proteomes" id="UP000813462">
    <property type="component" value="Unassembled WGS sequence"/>
</dbReference>
<protein>
    <recommendedName>
        <fullName evidence="9">Protein DMP2-like</fullName>
    </recommendedName>
</protein>
<dbReference type="AlphaFoldDB" id="A0A978V501"/>
<dbReference type="PANTHER" id="PTHR31621:SF66">
    <property type="entry name" value="PROTEIN DMP2"/>
    <property type="match status" value="1"/>
</dbReference>
<proteinExistence type="inferred from homology"/>
<keyword evidence="4 6" id="KW-1133">Transmembrane helix</keyword>
<dbReference type="PANTHER" id="PTHR31621">
    <property type="entry name" value="PROTEIN DMP3"/>
    <property type="match status" value="1"/>
</dbReference>
<evidence type="ECO:0000313" key="7">
    <source>
        <dbReference type="EMBL" id="KAH7522434.1"/>
    </source>
</evidence>
<name>A0A978V501_ZIZJJ</name>
<dbReference type="GO" id="GO:0005737">
    <property type="term" value="C:cytoplasm"/>
    <property type="evidence" value="ECO:0007669"/>
    <property type="project" value="UniProtKB-ARBA"/>
</dbReference>
<evidence type="ECO:0000256" key="5">
    <source>
        <dbReference type="ARBA" id="ARBA00023136"/>
    </source>
</evidence>
<dbReference type="EMBL" id="JAEACU010000007">
    <property type="protein sequence ID" value="KAH7522434.1"/>
    <property type="molecule type" value="Genomic_DNA"/>
</dbReference>
<dbReference type="GO" id="GO:0016020">
    <property type="term" value="C:membrane"/>
    <property type="evidence" value="ECO:0007669"/>
    <property type="project" value="UniProtKB-SubCell"/>
</dbReference>
<comment type="similarity">
    <text evidence="2">Belongs to the plant DMP1 protein family.</text>
</comment>